<keyword evidence="5" id="KW-1185">Reference proteome</keyword>
<dbReference type="PANTHER" id="PTHR42685">
    <property type="entry name" value="GERANYLGERANYL DIPHOSPHATE REDUCTASE"/>
    <property type="match status" value="1"/>
</dbReference>
<feature type="domain" description="FAD/NAD(P)-binding" evidence="3">
    <location>
        <begin position="5"/>
        <end position="168"/>
    </location>
</feature>
<dbReference type="Proteomes" id="UP000018851">
    <property type="component" value="Chromosome"/>
</dbReference>
<dbReference type="NCBIfam" id="TIGR02023">
    <property type="entry name" value="BchP-ChlP"/>
    <property type="match status" value="1"/>
</dbReference>
<dbReference type="Pfam" id="PF07992">
    <property type="entry name" value="Pyr_redox_2"/>
    <property type="match status" value="1"/>
</dbReference>
<dbReference type="InterPro" id="IPR023753">
    <property type="entry name" value="FAD/NAD-binding_dom"/>
</dbReference>
<dbReference type="EMBL" id="CP006644">
    <property type="protein sequence ID" value="AHE55330.1"/>
    <property type="molecule type" value="Genomic_DNA"/>
</dbReference>
<evidence type="ECO:0000256" key="2">
    <source>
        <dbReference type="ARBA" id="ARBA00023002"/>
    </source>
</evidence>
<dbReference type="AlphaFoldDB" id="W0AI45"/>
<dbReference type="PATRIC" id="fig|1123269.5.peg.3585"/>
<dbReference type="GO" id="GO:0016628">
    <property type="term" value="F:oxidoreductase activity, acting on the CH-CH group of donors, NAD or NADP as acceptor"/>
    <property type="evidence" value="ECO:0007669"/>
    <property type="project" value="InterPro"/>
</dbReference>
<dbReference type="SUPFAM" id="SSF51905">
    <property type="entry name" value="FAD/NAD(P)-binding domain"/>
    <property type="match status" value="1"/>
</dbReference>
<name>W0AI45_9SPHN</name>
<evidence type="ECO:0000313" key="5">
    <source>
        <dbReference type="Proteomes" id="UP000018851"/>
    </source>
</evidence>
<dbReference type="KEGG" id="ssan:NX02_18305"/>
<dbReference type="HOGENOM" id="CLU_024648_3_1_5"/>
<evidence type="ECO:0000259" key="3">
    <source>
        <dbReference type="Pfam" id="PF07992"/>
    </source>
</evidence>
<dbReference type="InterPro" id="IPR010253">
    <property type="entry name" value="BchP_ChlP_pln/prok"/>
</dbReference>
<organism evidence="4 5">
    <name type="scientific">Sphingomonas sanxanigenens DSM 19645 = NX02</name>
    <dbReference type="NCBI Taxonomy" id="1123269"/>
    <lineage>
        <taxon>Bacteria</taxon>
        <taxon>Pseudomonadati</taxon>
        <taxon>Pseudomonadota</taxon>
        <taxon>Alphaproteobacteria</taxon>
        <taxon>Sphingomonadales</taxon>
        <taxon>Sphingomonadaceae</taxon>
        <taxon>Sphingomonas</taxon>
    </lineage>
</organism>
<dbReference type="GO" id="GO:0015979">
    <property type="term" value="P:photosynthesis"/>
    <property type="evidence" value="ECO:0007669"/>
    <property type="project" value="InterPro"/>
</dbReference>
<dbReference type="PRINTS" id="PR00420">
    <property type="entry name" value="RNGMNOXGNASE"/>
</dbReference>
<dbReference type="GO" id="GO:0045550">
    <property type="term" value="F:geranylgeranyl reductase activity"/>
    <property type="evidence" value="ECO:0007669"/>
    <property type="project" value="InterPro"/>
</dbReference>
<dbReference type="GO" id="GO:0015995">
    <property type="term" value="P:chlorophyll biosynthetic process"/>
    <property type="evidence" value="ECO:0007669"/>
    <property type="project" value="InterPro"/>
</dbReference>
<dbReference type="PANTHER" id="PTHR42685:SF4">
    <property type="entry name" value="GERANYLGERANYL DIPHOSPHATE REDUCTASE, CHLOROPLASTIC"/>
    <property type="match status" value="1"/>
</dbReference>
<dbReference type="Gene3D" id="3.50.50.60">
    <property type="entry name" value="FAD/NAD(P)-binding domain"/>
    <property type="match status" value="1"/>
</dbReference>
<dbReference type="InterPro" id="IPR011777">
    <property type="entry name" value="Geranylgeranyl_Rdtase_fam"/>
</dbReference>
<dbReference type="InterPro" id="IPR036188">
    <property type="entry name" value="FAD/NAD-bd_sf"/>
</dbReference>
<evidence type="ECO:0000256" key="1">
    <source>
        <dbReference type="ARBA" id="ARBA00022857"/>
    </source>
</evidence>
<keyword evidence="2" id="KW-0560">Oxidoreductase</keyword>
<dbReference type="NCBIfam" id="TIGR02032">
    <property type="entry name" value="GG-red-SF"/>
    <property type="match status" value="1"/>
</dbReference>
<dbReference type="OrthoDB" id="417034at2"/>
<reference evidence="4 5" key="1">
    <citation type="submission" date="2013-07" db="EMBL/GenBank/DDBJ databases">
        <title>Completed genome of Sphingomonas sanxanigenens NX02.</title>
        <authorList>
            <person name="Ma T."/>
            <person name="Huang H."/>
            <person name="Wu M."/>
            <person name="Li X."/>
            <person name="Li G."/>
        </authorList>
    </citation>
    <scope>NUCLEOTIDE SEQUENCE [LARGE SCALE GENOMIC DNA]</scope>
    <source>
        <strain evidence="4 5">NX02</strain>
    </source>
</reference>
<sequence>MSTAYDCVVVGGGPAGSTAATDLAQGGHRVLLLDRAGRIKPCGGAIPPRLIEDFAIPDHLIVGRAVSARMIAPSDNAVDMPVGQGKQAGFVGMVDRGSFDEWLRERARSADAERRTGSFERIDRDERGGAVVVYTDPDDGSEHRVATRCVIGADGARSRVARATIAGAERMPCVFAYHEIIRSPVIADAAFDRGRCDVFYQAALSPDFYAWIFPHGETASVGVGSALKGFGLRDAVRRLRAREGLTKCETIRSEGAPIPLRPLRRWDNGRDVLVTGDAAGVVAPASGEGIYYAMVAGREAARAVGEFLICGNPRVLGQARRRFMRAHGRVFWILGVMQHFWYRNDRRRERFVAMCEDRDVQNLIWPAYMNKRLIYAKPLAYLRIFAKDMRHLMQTAGGAQ</sequence>
<proteinExistence type="predicted"/>
<dbReference type="RefSeq" id="WP_025293508.1">
    <property type="nucleotide sequence ID" value="NZ_CP006644.1"/>
</dbReference>
<accession>W0AI45</accession>
<dbReference type="STRING" id="1123269.NX02_18305"/>
<dbReference type="InterPro" id="IPR050407">
    <property type="entry name" value="Geranylgeranyl_reductase"/>
</dbReference>
<evidence type="ECO:0000313" key="4">
    <source>
        <dbReference type="EMBL" id="AHE55330.1"/>
    </source>
</evidence>
<dbReference type="eggNOG" id="COG0644">
    <property type="taxonomic scope" value="Bacteria"/>
</dbReference>
<keyword evidence="1" id="KW-0521">NADP</keyword>
<protein>
    <recommendedName>
        <fullName evidence="3">FAD/NAD(P)-binding domain-containing protein</fullName>
    </recommendedName>
</protein>
<gene>
    <name evidence="4" type="ORF">NX02_18305</name>
</gene>